<dbReference type="AlphaFoldDB" id="A0A662D368"/>
<organism evidence="2 3">
    <name type="scientific">Aerophobetes bacterium</name>
    <dbReference type="NCBI Taxonomy" id="2030807"/>
    <lineage>
        <taxon>Bacteria</taxon>
        <taxon>Candidatus Aerophobota</taxon>
    </lineage>
</organism>
<comment type="caution">
    <text evidence="2">The sequence shown here is derived from an EMBL/GenBank/DDBJ whole genome shotgun (WGS) entry which is preliminary data.</text>
</comment>
<dbReference type="PANTHER" id="PTHR30535">
    <property type="entry name" value="VITAMIN B12-BINDING PROTEIN"/>
    <property type="match status" value="1"/>
</dbReference>
<name>A0A662D368_UNCAE</name>
<evidence type="ECO:0000313" key="2">
    <source>
        <dbReference type="EMBL" id="RLE07073.1"/>
    </source>
</evidence>
<feature type="non-terminal residue" evidence="2">
    <location>
        <position position="324"/>
    </location>
</feature>
<dbReference type="Gene3D" id="3.40.50.1980">
    <property type="entry name" value="Nitrogenase molybdenum iron protein domain"/>
    <property type="match status" value="2"/>
</dbReference>
<evidence type="ECO:0000259" key="1">
    <source>
        <dbReference type="PROSITE" id="PS50983"/>
    </source>
</evidence>
<feature type="domain" description="Fe/B12 periplasmic-binding" evidence="1">
    <location>
        <begin position="62"/>
        <end position="324"/>
    </location>
</feature>
<dbReference type="InterPro" id="IPR050902">
    <property type="entry name" value="ABC_Transporter_SBP"/>
</dbReference>
<reference evidence="2 3" key="1">
    <citation type="submission" date="2018-06" db="EMBL/GenBank/DDBJ databases">
        <title>Extensive metabolic versatility and redundancy in microbially diverse, dynamic hydrothermal sediments.</title>
        <authorList>
            <person name="Dombrowski N."/>
            <person name="Teske A."/>
            <person name="Baker B.J."/>
        </authorList>
    </citation>
    <scope>NUCLEOTIDE SEQUENCE [LARGE SCALE GENOMIC DNA]</scope>
    <source>
        <strain evidence="2">B7_G13</strain>
    </source>
</reference>
<sequence>MKNREKIGMTILAIVFVSMIFLSEGGERYKGQESAGVAFAKTKITITDYRGRKVTLPYPVERIVLLQHHASWAIRLLGAQDKVVGISKLILEEGGYPELSSKPIVGTSFHPNYERIAQLNPQVVITFHPNPGWELVREYEKKLEPFGIKVIFLRFTQMRTSQFKILAKILGKEERATRFLTWRKSKLTLVEEGLKDLEEKDKVRVYNEPDFRGNWITRPEISINFAGGKNIADELFPPEAIKESIEVKVDPEWVIERDPQVVILADWPPHSTGYNVKTDTKALEQLKEFIQRPGMGKISAVKNHRVYVMNYKLTAGCKAWIGAI</sequence>
<accession>A0A662D368</accession>
<dbReference type="Pfam" id="PF01497">
    <property type="entry name" value="Peripla_BP_2"/>
    <property type="match status" value="1"/>
</dbReference>
<dbReference type="PROSITE" id="PS50983">
    <property type="entry name" value="FE_B12_PBP"/>
    <property type="match status" value="1"/>
</dbReference>
<dbReference type="EMBL" id="QMPY01000123">
    <property type="protein sequence ID" value="RLE07073.1"/>
    <property type="molecule type" value="Genomic_DNA"/>
</dbReference>
<proteinExistence type="predicted"/>
<dbReference type="InterPro" id="IPR002491">
    <property type="entry name" value="ABC_transptr_periplasmic_BD"/>
</dbReference>
<dbReference type="PANTHER" id="PTHR30535:SF34">
    <property type="entry name" value="MOLYBDATE-BINDING PROTEIN MOLA"/>
    <property type="match status" value="1"/>
</dbReference>
<protein>
    <recommendedName>
        <fullName evidence="1">Fe/B12 periplasmic-binding domain-containing protein</fullName>
    </recommendedName>
</protein>
<dbReference type="SUPFAM" id="SSF53807">
    <property type="entry name" value="Helical backbone' metal receptor"/>
    <property type="match status" value="1"/>
</dbReference>
<gene>
    <name evidence="2" type="ORF">DRZ78_03595</name>
</gene>
<evidence type="ECO:0000313" key="3">
    <source>
        <dbReference type="Proteomes" id="UP000277457"/>
    </source>
</evidence>
<dbReference type="Proteomes" id="UP000277457">
    <property type="component" value="Unassembled WGS sequence"/>
</dbReference>